<proteinExistence type="predicted"/>
<feature type="compositionally biased region" description="Low complexity" evidence="1">
    <location>
        <begin position="97"/>
        <end position="127"/>
    </location>
</feature>
<dbReference type="Proteomes" id="UP001419268">
    <property type="component" value="Unassembled WGS sequence"/>
</dbReference>
<dbReference type="AlphaFoldDB" id="A0AAP0I235"/>
<organism evidence="2 3">
    <name type="scientific">Stephania cephalantha</name>
    <dbReference type="NCBI Taxonomy" id="152367"/>
    <lineage>
        <taxon>Eukaryota</taxon>
        <taxon>Viridiplantae</taxon>
        <taxon>Streptophyta</taxon>
        <taxon>Embryophyta</taxon>
        <taxon>Tracheophyta</taxon>
        <taxon>Spermatophyta</taxon>
        <taxon>Magnoliopsida</taxon>
        <taxon>Ranunculales</taxon>
        <taxon>Menispermaceae</taxon>
        <taxon>Menispermoideae</taxon>
        <taxon>Cissampelideae</taxon>
        <taxon>Stephania</taxon>
    </lineage>
</organism>
<evidence type="ECO:0000313" key="3">
    <source>
        <dbReference type="Proteomes" id="UP001419268"/>
    </source>
</evidence>
<dbReference type="EMBL" id="JBBNAG010000009">
    <property type="protein sequence ID" value="KAK9105390.1"/>
    <property type="molecule type" value="Genomic_DNA"/>
</dbReference>
<evidence type="ECO:0000256" key="1">
    <source>
        <dbReference type="SAM" id="MobiDB-lite"/>
    </source>
</evidence>
<protein>
    <submittedName>
        <fullName evidence="2">Uncharacterized protein</fullName>
    </submittedName>
</protein>
<accession>A0AAP0I235</accession>
<name>A0AAP0I235_9MAGN</name>
<keyword evidence="3" id="KW-1185">Reference proteome</keyword>
<sequence>MAYASRLLREQPIMSSSFVEVTTPCPLLLCLIGDQFVRLRATAPLPHTVHYAAAASVAAAAPSQPLMLLPRSRHRHRQLSCRAAFAAARASRAASLPRAASPPSLSSPSVRHHFSSSASSVTAAPPSGTRITVRATGRAIFGAACVVVVPTAAATGELLRIAWRRAAGSRHRAGAAVLLVRDLPRASVSSPARRACTAARALASPKTNAAPLSLRAPCLVII</sequence>
<gene>
    <name evidence="2" type="ORF">Scep_022234</name>
</gene>
<evidence type="ECO:0000313" key="2">
    <source>
        <dbReference type="EMBL" id="KAK9105390.1"/>
    </source>
</evidence>
<reference evidence="2 3" key="1">
    <citation type="submission" date="2024-01" db="EMBL/GenBank/DDBJ databases">
        <title>Genome assemblies of Stephania.</title>
        <authorList>
            <person name="Yang L."/>
        </authorList>
    </citation>
    <scope>NUCLEOTIDE SEQUENCE [LARGE SCALE GENOMIC DNA]</scope>
    <source>
        <strain evidence="2">JXDWG</strain>
        <tissue evidence="2">Leaf</tissue>
    </source>
</reference>
<comment type="caution">
    <text evidence="2">The sequence shown here is derived from an EMBL/GenBank/DDBJ whole genome shotgun (WGS) entry which is preliminary data.</text>
</comment>
<feature type="region of interest" description="Disordered" evidence="1">
    <location>
        <begin position="97"/>
        <end position="128"/>
    </location>
</feature>